<proteinExistence type="predicted"/>
<feature type="region of interest" description="Disordered" evidence="1">
    <location>
        <begin position="1"/>
        <end position="57"/>
    </location>
</feature>
<sequence>MANRVFPRRRAYHDRVPGSRSTADRAPWRKRATSSSAPSRASSGTCRAKRGRASAAGTLRARMSAGSISGNPLRMVKVFTTSARPTVPNRCFSRPALPGKVSKMAKSAGPKRSAYQCRVSCSCSTGSSAPRRNSAASSWWVGPASMPTNSALCIFSLLVPMVAPRAPRKASWA</sequence>
<gene>
    <name evidence="2" type="ORF">WR25_00772</name>
</gene>
<comment type="caution">
    <text evidence="2">The sequence shown here is derived from an EMBL/GenBank/DDBJ whole genome shotgun (WGS) entry which is preliminary data.</text>
</comment>
<organism evidence="2 3">
    <name type="scientific">Diploscapter pachys</name>
    <dbReference type="NCBI Taxonomy" id="2018661"/>
    <lineage>
        <taxon>Eukaryota</taxon>
        <taxon>Metazoa</taxon>
        <taxon>Ecdysozoa</taxon>
        <taxon>Nematoda</taxon>
        <taxon>Chromadorea</taxon>
        <taxon>Rhabditida</taxon>
        <taxon>Rhabditina</taxon>
        <taxon>Rhabditomorpha</taxon>
        <taxon>Rhabditoidea</taxon>
        <taxon>Rhabditidae</taxon>
        <taxon>Diploscapter</taxon>
    </lineage>
</organism>
<accession>A0A2A2M372</accession>
<name>A0A2A2M372_9BILA</name>
<dbReference type="AlphaFoldDB" id="A0A2A2M372"/>
<keyword evidence="3" id="KW-1185">Reference proteome</keyword>
<feature type="compositionally biased region" description="Basic and acidic residues" evidence="1">
    <location>
        <begin position="13"/>
        <end position="27"/>
    </location>
</feature>
<evidence type="ECO:0000256" key="1">
    <source>
        <dbReference type="SAM" id="MobiDB-lite"/>
    </source>
</evidence>
<reference evidence="2 3" key="1">
    <citation type="journal article" date="2017" name="Curr. Biol.">
        <title>Genome architecture and evolution of a unichromosomal asexual nematode.</title>
        <authorList>
            <person name="Fradin H."/>
            <person name="Zegar C."/>
            <person name="Gutwein M."/>
            <person name="Lucas J."/>
            <person name="Kovtun M."/>
            <person name="Corcoran D."/>
            <person name="Baugh L.R."/>
            <person name="Kiontke K."/>
            <person name="Gunsalus K."/>
            <person name="Fitch D.H."/>
            <person name="Piano F."/>
        </authorList>
    </citation>
    <scope>NUCLEOTIDE SEQUENCE [LARGE SCALE GENOMIC DNA]</scope>
    <source>
        <strain evidence="2">PF1309</strain>
    </source>
</reference>
<dbReference type="Proteomes" id="UP000218231">
    <property type="component" value="Unassembled WGS sequence"/>
</dbReference>
<feature type="compositionally biased region" description="Basic residues" evidence="1">
    <location>
        <begin position="1"/>
        <end position="12"/>
    </location>
</feature>
<evidence type="ECO:0000313" key="2">
    <source>
        <dbReference type="EMBL" id="PAV92896.1"/>
    </source>
</evidence>
<protein>
    <submittedName>
        <fullName evidence="2">Uncharacterized protein</fullName>
    </submittedName>
</protein>
<feature type="compositionally biased region" description="Low complexity" evidence="1">
    <location>
        <begin position="33"/>
        <end position="43"/>
    </location>
</feature>
<evidence type="ECO:0000313" key="3">
    <source>
        <dbReference type="Proteomes" id="UP000218231"/>
    </source>
</evidence>
<dbReference type="EMBL" id="LIAE01005911">
    <property type="protein sequence ID" value="PAV92896.1"/>
    <property type="molecule type" value="Genomic_DNA"/>
</dbReference>